<feature type="transmembrane region" description="Helical" evidence="5">
    <location>
        <begin position="26"/>
        <end position="42"/>
    </location>
</feature>
<keyword evidence="2 5" id="KW-0812">Transmembrane</keyword>
<dbReference type="NCBIfam" id="NF008978">
    <property type="entry name" value="PRK12324.1-4"/>
    <property type="match status" value="1"/>
</dbReference>
<dbReference type="CDD" id="cd13963">
    <property type="entry name" value="PT_UbiA_2"/>
    <property type="match status" value="1"/>
</dbReference>
<dbReference type="EMBL" id="MEZY01000055">
    <property type="protein sequence ID" value="OGD62056.1"/>
    <property type="molecule type" value="Genomic_DNA"/>
</dbReference>
<evidence type="ECO:0000256" key="1">
    <source>
        <dbReference type="ARBA" id="ARBA00004141"/>
    </source>
</evidence>
<evidence type="ECO:0000313" key="7">
    <source>
        <dbReference type="Proteomes" id="UP000178583"/>
    </source>
</evidence>
<gene>
    <name evidence="6" type="ORF">A2215_00400</name>
</gene>
<evidence type="ECO:0000256" key="2">
    <source>
        <dbReference type="ARBA" id="ARBA00022692"/>
    </source>
</evidence>
<dbReference type="Gene3D" id="1.10.357.140">
    <property type="entry name" value="UbiA prenyltransferase"/>
    <property type="match status" value="1"/>
</dbReference>
<dbReference type="Proteomes" id="UP000178583">
    <property type="component" value="Unassembled WGS sequence"/>
</dbReference>
<evidence type="ECO:0000256" key="4">
    <source>
        <dbReference type="ARBA" id="ARBA00023136"/>
    </source>
</evidence>
<comment type="subcellular location">
    <subcellularLocation>
        <location evidence="1">Membrane</location>
        <topology evidence="1">Multi-pass membrane protein</topology>
    </subcellularLocation>
</comment>
<dbReference type="AlphaFoldDB" id="A0A1F5E414"/>
<dbReference type="STRING" id="1797472.A2215_00400"/>
<keyword evidence="3 5" id="KW-1133">Transmembrane helix</keyword>
<reference evidence="6 7" key="1">
    <citation type="journal article" date="2016" name="Nat. Commun.">
        <title>Thousands of microbial genomes shed light on interconnected biogeochemical processes in an aquifer system.</title>
        <authorList>
            <person name="Anantharaman K."/>
            <person name="Brown C.T."/>
            <person name="Hug L.A."/>
            <person name="Sharon I."/>
            <person name="Castelle C.J."/>
            <person name="Probst A.J."/>
            <person name="Thomas B.C."/>
            <person name="Singh A."/>
            <person name="Wilkins M.J."/>
            <person name="Karaoz U."/>
            <person name="Brodie E.L."/>
            <person name="Williams K.H."/>
            <person name="Hubbard S.S."/>
            <person name="Banfield J.F."/>
        </authorList>
    </citation>
    <scope>NUCLEOTIDE SEQUENCE [LARGE SCALE GENOMIC DNA]</scope>
</reference>
<proteinExistence type="predicted"/>
<keyword evidence="4 5" id="KW-0472">Membrane</keyword>
<dbReference type="GO" id="GO:0016020">
    <property type="term" value="C:membrane"/>
    <property type="evidence" value="ECO:0007669"/>
    <property type="project" value="UniProtKB-SubCell"/>
</dbReference>
<dbReference type="InterPro" id="IPR044878">
    <property type="entry name" value="UbiA_sf"/>
</dbReference>
<feature type="transmembrane region" description="Helical" evidence="5">
    <location>
        <begin position="92"/>
        <end position="113"/>
    </location>
</feature>
<sequence length="301" mass="34440">MMTTVMKYSSIKKISVFGRLIRPEHWIKNLLVFVALFFSFSFDRNAFYQATLAFIAFSLFASSIYIINDIFDKEKDRLHPLKRKRPIASGKIRIWQAIIIALVLIVLAVLLSYFISEKLLLIGIVYFVLNLSYSISLKHIPIVDTMIVALGFVLRVMAGAYAIDVSISHWLLLCTFFISLFLAFGKRKHEMSILDLQGERKHRKSIAEYTEGFISQMLAITAGISVVFYSLYTIDPSTVSRFGSDNLIYTTPIVVFGVLRYFYLLYNKNDGGDPVNIFSKDLPLILDVVAWIVAVLLIYYF</sequence>
<dbReference type="Pfam" id="PF01040">
    <property type="entry name" value="UbiA"/>
    <property type="match status" value="1"/>
</dbReference>
<name>A0A1F5E414_9BACT</name>
<dbReference type="PANTHER" id="PTHR42723">
    <property type="entry name" value="CHLOROPHYLL SYNTHASE"/>
    <property type="match status" value="1"/>
</dbReference>
<feature type="transmembrane region" description="Helical" evidence="5">
    <location>
        <begin position="48"/>
        <end position="71"/>
    </location>
</feature>
<dbReference type="PANTHER" id="PTHR42723:SF1">
    <property type="entry name" value="CHLOROPHYLL SYNTHASE, CHLOROPLASTIC"/>
    <property type="match status" value="1"/>
</dbReference>
<dbReference type="InterPro" id="IPR000537">
    <property type="entry name" value="UbiA_prenyltransferase"/>
</dbReference>
<feature type="transmembrane region" description="Helical" evidence="5">
    <location>
        <begin position="142"/>
        <end position="161"/>
    </location>
</feature>
<feature type="transmembrane region" description="Helical" evidence="5">
    <location>
        <begin position="167"/>
        <end position="185"/>
    </location>
</feature>
<evidence type="ECO:0000313" key="6">
    <source>
        <dbReference type="EMBL" id="OGD62056.1"/>
    </source>
</evidence>
<comment type="caution">
    <text evidence="6">The sequence shown here is derived from an EMBL/GenBank/DDBJ whole genome shotgun (WGS) entry which is preliminary data.</text>
</comment>
<accession>A0A1F5E414</accession>
<organism evidence="6 7">
    <name type="scientific">Candidatus Berkelbacteria bacterium RIFOXYA2_FULL_43_10</name>
    <dbReference type="NCBI Taxonomy" id="1797472"/>
    <lineage>
        <taxon>Bacteria</taxon>
        <taxon>Candidatus Berkelbacteria</taxon>
    </lineage>
</organism>
<evidence type="ECO:0008006" key="8">
    <source>
        <dbReference type="Google" id="ProtNLM"/>
    </source>
</evidence>
<evidence type="ECO:0000256" key="3">
    <source>
        <dbReference type="ARBA" id="ARBA00022989"/>
    </source>
</evidence>
<dbReference type="GO" id="GO:0016765">
    <property type="term" value="F:transferase activity, transferring alkyl or aryl (other than methyl) groups"/>
    <property type="evidence" value="ECO:0007669"/>
    <property type="project" value="InterPro"/>
</dbReference>
<feature type="transmembrane region" description="Helical" evidence="5">
    <location>
        <begin position="247"/>
        <end position="266"/>
    </location>
</feature>
<dbReference type="InterPro" id="IPR050475">
    <property type="entry name" value="Prenyltransferase_related"/>
</dbReference>
<dbReference type="NCBIfam" id="NF008977">
    <property type="entry name" value="PRK12324.1-2"/>
    <property type="match status" value="1"/>
</dbReference>
<evidence type="ECO:0000256" key="5">
    <source>
        <dbReference type="SAM" id="Phobius"/>
    </source>
</evidence>
<feature type="transmembrane region" description="Helical" evidence="5">
    <location>
        <begin position="282"/>
        <end position="300"/>
    </location>
</feature>
<feature type="transmembrane region" description="Helical" evidence="5">
    <location>
        <begin position="206"/>
        <end position="232"/>
    </location>
</feature>
<feature type="transmembrane region" description="Helical" evidence="5">
    <location>
        <begin position="119"/>
        <end position="135"/>
    </location>
</feature>
<protein>
    <recommendedName>
        <fullName evidence="8">Phosphoribose diphosphate--decaprenyl-phosphate phosphoribosyltransferase</fullName>
    </recommendedName>
</protein>